<comment type="caution">
    <text evidence="1">The sequence shown here is derived from an EMBL/GenBank/DDBJ whole genome shotgun (WGS) entry which is preliminary data.</text>
</comment>
<dbReference type="PATRIC" id="fig|45068.5.peg.24"/>
<proteinExistence type="predicted"/>
<evidence type="ECO:0000313" key="2">
    <source>
        <dbReference type="Proteomes" id="UP000054997"/>
    </source>
</evidence>
<reference evidence="1 2" key="1">
    <citation type="submission" date="2015-11" db="EMBL/GenBank/DDBJ databases">
        <title>Genomic analysis of 38 Legionella species identifies large and diverse effector repertoires.</title>
        <authorList>
            <person name="Burstein D."/>
            <person name="Amaro F."/>
            <person name="Zusman T."/>
            <person name="Lifshitz Z."/>
            <person name="Cohen O."/>
            <person name="Gilbert J.A."/>
            <person name="Pupko T."/>
            <person name="Shuman H.A."/>
            <person name="Segal G."/>
        </authorList>
    </citation>
    <scope>NUCLEOTIDE SEQUENCE [LARGE SCALE GENOMIC DNA]</scope>
    <source>
        <strain evidence="1 2">ATCC 49505</strain>
    </source>
</reference>
<dbReference type="AlphaFoldDB" id="A0A0W0VSX1"/>
<protein>
    <submittedName>
        <fullName evidence="1">Uncharacterized protein</fullName>
    </submittedName>
</protein>
<sequence length="195" mass="21960">MRAYLDSKWLFLVLLNALVVLVVCFKSQAVKTQVQDLSFLENRLSAIESKLRQPVKEPDLTPINHNLKQLGQFIQQLQNKDDHQLGELFSTGQVEIKKQLDCIAELLTRLDDQKHPIKTLPASSLPFQVLSIDSIQDVSVASVLYDYKTKALEKGDSLAGWTVIQIDFASQFIEFENADKAHVTLTLKSNEVAHG</sequence>
<dbReference type="RefSeq" id="WP_058528047.1">
    <property type="nucleotide sequence ID" value="NZ_CAAAHZ010000005.1"/>
</dbReference>
<evidence type="ECO:0000313" key="1">
    <source>
        <dbReference type="EMBL" id="KTD23138.1"/>
    </source>
</evidence>
<dbReference type="STRING" id="45068.Llon_0023"/>
<name>A0A0W0VSX1_9GAMM</name>
<organism evidence="1 2">
    <name type="scientific">Legionella londiniensis</name>
    <dbReference type="NCBI Taxonomy" id="45068"/>
    <lineage>
        <taxon>Bacteria</taxon>
        <taxon>Pseudomonadati</taxon>
        <taxon>Pseudomonadota</taxon>
        <taxon>Gammaproteobacteria</taxon>
        <taxon>Legionellales</taxon>
        <taxon>Legionellaceae</taxon>
        <taxon>Legionella</taxon>
    </lineage>
</organism>
<keyword evidence="2" id="KW-1185">Reference proteome</keyword>
<gene>
    <name evidence="1" type="ORF">Llon_0023</name>
</gene>
<dbReference type="EMBL" id="LNYK01000001">
    <property type="protein sequence ID" value="KTD23138.1"/>
    <property type="molecule type" value="Genomic_DNA"/>
</dbReference>
<dbReference type="OrthoDB" id="5652867at2"/>
<accession>A0A0W0VSX1</accession>
<dbReference type="Proteomes" id="UP000054997">
    <property type="component" value="Unassembled WGS sequence"/>
</dbReference>